<evidence type="ECO:0008006" key="3">
    <source>
        <dbReference type="Google" id="ProtNLM"/>
    </source>
</evidence>
<dbReference type="RefSeq" id="WP_100768857.1">
    <property type="nucleotide sequence ID" value="NZ_NPEA01000006.1"/>
</dbReference>
<dbReference type="AlphaFoldDB" id="A0A2M9ZXN7"/>
<dbReference type="OrthoDB" id="331206at2"/>
<accession>A0A2M9ZXN7</accession>
<proteinExistence type="predicted"/>
<reference evidence="1 2" key="1">
    <citation type="submission" date="2017-07" db="EMBL/GenBank/DDBJ databases">
        <title>Leptospira spp. isolated from tropical soils.</title>
        <authorList>
            <person name="Thibeaux R."/>
            <person name="Iraola G."/>
            <person name="Ferres I."/>
            <person name="Bierque E."/>
            <person name="Girault D."/>
            <person name="Soupe-Gilbert M.-E."/>
            <person name="Picardeau M."/>
            <person name="Goarant C."/>
        </authorList>
    </citation>
    <scope>NUCLEOTIDE SEQUENCE [LARGE SCALE GENOMIC DNA]</scope>
    <source>
        <strain evidence="1 2">ES4-C-A1</strain>
    </source>
</reference>
<dbReference type="PROSITE" id="PS51257">
    <property type="entry name" value="PROKAR_LIPOPROTEIN"/>
    <property type="match status" value="1"/>
</dbReference>
<protein>
    <recommendedName>
        <fullName evidence="3">Lipoprotein</fullName>
    </recommendedName>
</protein>
<keyword evidence="2" id="KW-1185">Reference proteome</keyword>
<evidence type="ECO:0000313" key="1">
    <source>
        <dbReference type="EMBL" id="PJZ76789.1"/>
    </source>
</evidence>
<comment type="caution">
    <text evidence="1">The sequence shown here is derived from an EMBL/GenBank/DDBJ whole genome shotgun (WGS) entry which is preliminary data.</text>
</comment>
<dbReference type="Proteomes" id="UP000231843">
    <property type="component" value="Unassembled WGS sequence"/>
</dbReference>
<gene>
    <name evidence="1" type="ORF">CH365_12275</name>
</gene>
<name>A0A2M9ZXN7_9LEPT</name>
<organism evidence="1 2">
    <name type="scientific">Leptospira neocaledonica</name>
    <dbReference type="NCBI Taxonomy" id="2023192"/>
    <lineage>
        <taxon>Bacteria</taxon>
        <taxon>Pseudomonadati</taxon>
        <taxon>Spirochaetota</taxon>
        <taxon>Spirochaetia</taxon>
        <taxon>Leptospirales</taxon>
        <taxon>Leptospiraceae</taxon>
        <taxon>Leptospira</taxon>
    </lineage>
</organism>
<evidence type="ECO:0000313" key="2">
    <source>
        <dbReference type="Proteomes" id="UP000231843"/>
    </source>
</evidence>
<sequence length="190" mass="22745">MEQIINRFSFLLIAYFSLVSCFTTFSRRLSEERLETTKNVLNECEVNVFFRFSEKPEDIENYEYLFGNLLKKLGYNKIIFGDKKVITSSNVNCKIHIKMYRVKDRLFPGEFFLIGFPYWTGAKIEMDFKVFGKRMLPLVEKSYKNEYTHYVSLWLLPTFSVFWSPAAEDRIIESALREFTFDNQDIRFEK</sequence>
<dbReference type="EMBL" id="NPEA01000006">
    <property type="protein sequence ID" value="PJZ76789.1"/>
    <property type="molecule type" value="Genomic_DNA"/>
</dbReference>